<evidence type="ECO:0000313" key="3">
    <source>
        <dbReference type="Proteomes" id="UP000245390"/>
    </source>
</evidence>
<dbReference type="InterPro" id="IPR011330">
    <property type="entry name" value="Glyco_hydro/deAcase_b/a-brl"/>
</dbReference>
<evidence type="ECO:0000313" key="2">
    <source>
        <dbReference type="EMBL" id="PWK56938.1"/>
    </source>
</evidence>
<dbReference type="AlphaFoldDB" id="A0A316G7Z5"/>
<dbReference type="SUPFAM" id="SSF88713">
    <property type="entry name" value="Glycoside hydrolase/deacetylase"/>
    <property type="match status" value="1"/>
</dbReference>
<name>A0A316G7Z5_9RHOB</name>
<dbReference type="Proteomes" id="UP000245390">
    <property type="component" value="Unassembled WGS sequence"/>
</dbReference>
<dbReference type="GO" id="GO:0005975">
    <property type="term" value="P:carbohydrate metabolic process"/>
    <property type="evidence" value="ECO:0007669"/>
    <property type="project" value="InterPro"/>
</dbReference>
<organism evidence="2 3">
    <name type="scientific">Silicimonas algicola</name>
    <dbReference type="NCBI Taxonomy" id="1826607"/>
    <lineage>
        <taxon>Bacteria</taxon>
        <taxon>Pseudomonadati</taxon>
        <taxon>Pseudomonadota</taxon>
        <taxon>Alphaproteobacteria</taxon>
        <taxon>Rhodobacterales</taxon>
        <taxon>Paracoccaceae</taxon>
    </lineage>
</organism>
<gene>
    <name evidence="2" type="ORF">C8D95_103172</name>
</gene>
<dbReference type="Gene3D" id="3.20.20.370">
    <property type="entry name" value="Glycoside hydrolase/deacetylase"/>
    <property type="match status" value="1"/>
</dbReference>
<dbReference type="RefSeq" id="WP_109758696.1">
    <property type="nucleotide sequence ID" value="NZ_CP034588.1"/>
</dbReference>
<feature type="compositionally biased region" description="Pro residues" evidence="1">
    <location>
        <begin position="270"/>
        <end position="294"/>
    </location>
</feature>
<comment type="caution">
    <text evidence="2">The sequence shown here is derived from an EMBL/GenBank/DDBJ whole genome shotgun (WGS) entry which is preliminary data.</text>
</comment>
<keyword evidence="3" id="KW-1185">Reference proteome</keyword>
<dbReference type="KEGG" id="salo:EF888_09095"/>
<sequence length="592" mass="60131">MGRGFLAGIFWGGIVGLGLLLVSSQTMERQQLSFPRPEAAEVQVPGGSEFDQARPETDPVVPAPETRPAAEITGSVTVPETPSETAPSLDTASLDVPTPAIDAPEALGDAPEASEATAETPSTDVAPDSGNPSLTVPETPVDAPDTQTAAPVEADAPGESADSDAVEAASSTPPVVETEIAALPTAQAETPTSPAADPAPQVSTAGTEPAEQAAPEVGGEPSLPGMAEVEDGPSLPSPAVEAVEQPEADIVAAAPEPAPEPEPEPEPQPEQEPAAEPVPAPAAEPAPEPQPAPQPVIVETAPGSGNGAATVTVDGSDSSFFSPVDTLTDTDQGASTSRLPQIGGTVVAPTPGAEVAAEVTEDAEMAESDAPQGPALEAFAVPFENPENAALVSVVLVQDGPILTEAQLAQLPPFVSFAIDAATPDAAEAARRYRAAGREVVLIPSLPENAQPQDVEQALRANLDLVPEAVALMDVSGASFQSDRAAVQQIVDAISDTGHGLVTFPRGLNAAHQIAGRAGIKTGLVFRNIDGDGETGEQIRRTLDRAAFRARQDDAVILVGTTRPDTLVAVVEWAIGNRNVTLAPISAALASQ</sequence>
<dbReference type="OrthoDB" id="7658418at2"/>
<protein>
    <submittedName>
        <fullName evidence="2">Polysaccharide deacetylase 2 family uncharacterized protein YibQ</fullName>
    </submittedName>
</protein>
<dbReference type="Pfam" id="PF04748">
    <property type="entry name" value="Polysacc_deac_2"/>
    <property type="match status" value="1"/>
</dbReference>
<reference evidence="2 3" key="1">
    <citation type="submission" date="2018-05" db="EMBL/GenBank/DDBJ databases">
        <title>Genomic Encyclopedia of Type Strains, Phase IV (KMG-IV): sequencing the most valuable type-strain genomes for metagenomic binning, comparative biology and taxonomic classification.</title>
        <authorList>
            <person name="Goeker M."/>
        </authorList>
    </citation>
    <scope>NUCLEOTIDE SEQUENCE [LARGE SCALE GENOMIC DNA]</scope>
    <source>
        <strain evidence="2 3">DSM 103371</strain>
    </source>
</reference>
<proteinExistence type="predicted"/>
<dbReference type="EMBL" id="QGGV01000003">
    <property type="protein sequence ID" value="PWK56938.1"/>
    <property type="molecule type" value="Genomic_DNA"/>
</dbReference>
<dbReference type="InterPro" id="IPR006837">
    <property type="entry name" value="Divergent_DAC"/>
</dbReference>
<evidence type="ECO:0000256" key="1">
    <source>
        <dbReference type="SAM" id="MobiDB-lite"/>
    </source>
</evidence>
<accession>A0A316G7Z5</accession>
<feature type="compositionally biased region" description="Acidic residues" evidence="1">
    <location>
        <begin position="259"/>
        <end position="269"/>
    </location>
</feature>
<feature type="compositionally biased region" description="Low complexity" evidence="1">
    <location>
        <begin position="110"/>
        <end position="123"/>
    </location>
</feature>
<feature type="compositionally biased region" description="Polar residues" evidence="1">
    <location>
        <begin position="74"/>
        <end position="91"/>
    </location>
</feature>
<feature type="region of interest" description="Disordered" evidence="1">
    <location>
        <begin position="35"/>
        <end position="309"/>
    </location>
</feature>